<keyword evidence="3 4" id="KW-0687">Ribonucleoprotein</keyword>
<dbReference type="InterPro" id="IPR012678">
    <property type="entry name" value="Ribosomal_uL23/eL15/eS24_sf"/>
</dbReference>
<dbReference type="GO" id="GO:0005840">
    <property type="term" value="C:ribosome"/>
    <property type="evidence" value="ECO:0007669"/>
    <property type="project" value="UniProtKB-KW"/>
</dbReference>
<dbReference type="RefSeq" id="XP_012650332.1">
    <property type="nucleotide sequence ID" value="XM_012794878.1"/>
</dbReference>
<dbReference type="InterPro" id="IPR001976">
    <property type="entry name" value="Ribosomal_eS24"/>
</dbReference>
<dbReference type="AlphaFoldDB" id="I7IA00"/>
<gene>
    <name evidence="7" type="ORF">BmR1_04g08730</name>
</gene>
<dbReference type="PANTHER" id="PTHR10496">
    <property type="entry name" value="40S RIBOSOMAL PROTEIN S24"/>
    <property type="match status" value="1"/>
</dbReference>
<dbReference type="SUPFAM" id="SSF54189">
    <property type="entry name" value="Ribosomal proteins S24e, L23 and L15e"/>
    <property type="match status" value="1"/>
</dbReference>
<evidence type="ECO:0000313" key="8">
    <source>
        <dbReference type="Proteomes" id="UP000002899"/>
    </source>
</evidence>
<accession>I7IA00</accession>
<feature type="region of interest" description="Disordered" evidence="6">
    <location>
        <begin position="107"/>
        <end position="134"/>
    </location>
</feature>
<dbReference type="InterPro" id="IPR053709">
    <property type="entry name" value="eRP_eS24_sf"/>
</dbReference>
<dbReference type="OrthoDB" id="10251131at2759"/>
<feature type="compositionally biased region" description="Basic residues" evidence="6">
    <location>
        <begin position="113"/>
        <end position="123"/>
    </location>
</feature>
<dbReference type="GO" id="GO:0003735">
    <property type="term" value="F:structural constituent of ribosome"/>
    <property type="evidence" value="ECO:0007669"/>
    <property type="project" value="InterPro"/>
</dbReference>
<dbReference type="GO" id="GO:1990904">
    <property type="term" value="C:ribonucleoprotein complex"/>
    <property type="evidence" value="ECO:0007669"/>
    <property type="project" value="UniProtKB-KW"/>
</dbReference>
<dbReference type="EMBL" id="LN871599">
    <property type="protein sequence ID" value="CCF75924.1"/>
    <property type="molecule type" value="Genomic_DNA"/>
</dbReference>
<evidence type="ECO:0000313" key="7">
    <source>
        <dbReference type="EMBL" id="CCF75924.1"/>
    </source>
</evidence>
<evidence type="ECO:0000256" key="1">
    <source>
        <dbReference type="ARBA" id="ARBA00009680"/>
    </source>
</evidence>
<reference evidence="7 8" key="3">
    <citation type="journal article" date="2016" name="Sci. Rep.">
        <title>Genome-wide diversity and gene expression profiling of Babesia microti isolates identify polymorphic genes that mediate host-pathogen interactions.</title>
        <authorList>
            <person name="Silva J.C."/>
            <person name="Cornillot E."/>
            <person name="McCracken C."/>
            <person name="Usmani-Brown S."/>
            <person name="Dwivedi A."/>
            <person name="Ifeonu O.O."/>
            <person name="Crabtree J."/>
            <person name="Gotia H.T."/>
            <person name="Virji A.Z."/>
            <person name="Reynes C."/>
            <person name="Colinge J."/>
            <person name="Kumar V."/>
            <person name="Lawres L."/>
            <person name="Pazzi J.E."/>
            <person name="Pablo J.V."/>
            <person name="Hung C."/>
            <person name="Brancato J."/>
            <person name="Kumari P."/>
            <person name="Orvis J."/>
            <person name="Tretina K."/>
            <person name="Chibucos M."/>
            <person name="Ott S."/>
            <person name="Sadzewicz L."/>
            <person name="Sengamalay N."/>
            <person name="Shetty A.C."/>
            <person name="Su Q."/>
            <person name="Tallon L."/>
            <person name="Fraser C.M."/>
            <person name="Frutos R."/>
            <person name="Molina D.M."/>
            <person name="Krause P.J."/>
            <person name="Ben Mamoun C."/>
        </authorList>
    </citation>
    <scope>NUCLEOTIDE SEQUENCE [LARGE SCALE GENOMIC DNA]</scope>
    <source>
        <strain evidence="7 8">RI</strain>
    </source>
</reference>
<protein>
    <recommendedName>
        <fullName evidence="5">40S ribosomal protein S24</fullName>
    </recommendedName>
</protein>
<evidence type="ECO:0000256" key="3">
    <source>
        <dbReference type="ARBA" id="ARBA00023274"/>
    </source>
</evidence>
<reference evidence="7 8" key="1">
    <citation type="journal article" date="2012" name="Nucleic Acids Res.">
        <title>Sequencing of the smallest Apicomplexan genome from the human pathogen Babesia microti.</title>
        <authorList>
            <person name="Cornillot E."/>
            <person name="Hadj-Kaddour K."/>
            <person name="Dassouli A."/>
            <person name="Noel B."/>
            <person name="Ranwez V."/>
            <person name="Vacherie B."/>
            <person name="Augagneur Y."/>
            <person name="Bres V."/>
            <person name="Duclos A."/>
            <person name="Randazzo S."/>
            <person name="Carcy B."/>
            <person name="Debierre-Grockiego F."/>
            <person name="Delbecq S."/>
            <person name="Moubri-Menage K."/>
            <person name="Shams-Eldin H."/>
            <person name="Usmani-Brown S."/>
            <person name="Bringaud F."/>
            <person name="Wincker P."/>
            <person name="Vivares C.P."/>
            <person name="Schwarz R.T."/>
            <person name="Schetters T.P."/>
            <person name="Krause P.J."/>
            <person name="Gorenflot A."/>
            <person name="Berry V."/>
            <person name="Barbe V."/>
            <person name="Ben Mamoun C."/>
        </authorList>
    </citation>
    <scope>NUCLEOTIDE SEQUENCE [LARGE SCALE GENOMIC DNA]</scope>
    <source>
        <strain evidence="7 8">RI</strain>
    </source>
</reference>
<evidence type="ECO:0000256" key="2">
    <source>
        <dbReference type="ARBA" id="ARBA00022980"/>
    </source>
</evidence>
<evidence type="ECO:0000256" key="4">
    <source>
        <dbReference type="RuleBase" id="RU004381"/>
    </source>
</evidence>
<keyword evidence="2 4" id="KW-0689">Ribosomal protein</keyword>
<evidence type="ECO:0000256" key="5">
    <source>
        <dbReference type="RuleBase" id="RU004383"/>
    </source>
</evidence>
<dbReference type="KEGG" id="bmic:BmR1_04g08730"/>
<dbReference type="InterPro" id="IPR018098">
    <property type="entry name" value="Ribosomal_eS24_CS"/>
</dbReference>
<comment type="similarity">
    <text evidence="1 4">Belongs to the eukaryotic ribosomal protein eS24 family.</text>
</comment>
<organism evidence="7 8">
    <name type="scientific">Babesia microti (strain RI)</name>
    <dbReference type="NCBI Taxonomy" id="1133968"/>
    <lineage>
        <taxon>Eukaryota</taxon>
        <taxon>Sar</taxon>
        <taxon>Alveolata</taxon>
        <taxon>Apicomplexa</taxon>
        <taxon>Aconoidasida</taxon>
        <taxon>Piroplasmida</taxon>
        <taxon>Babesiidae</taxon>
        <taxon>Babesia</taxon>
    </lineage>
</organism>
<keyword evidence="8" id="KW-1185">Reference proteome</keyword>
<name>I7IA00_BABMR</name>
<evidence type="ECO:0000256" key="6">
    <source>
        <dbReference type="SAM" id="MobiDB-lite"/>
    </source>
</evidence>
<dbReference type="Proteomes" id="UP000002899">
    <property type="component" value="Chromosome IV"/>
</dbReference>
<sequence length="134" mass="15418">MDPSYSIRVRRFMTNPLLKRKQFCLEVIHPGKPCVNKEKLKEKIAKQFKISDPKTVILFGFKTLFGGGRSTGFGLIYDNIAAVKRFERTYRLVRNGLMEAPARIGRRASKELKNRRKKVRGKEKAKCSSASKKK</sequence>
<dbReference type="HAMAP" id="MF_00545">
    <property type="entry name" value="Ribosomal_eS24"/>
    <property type="match status" value="1"/>
</dbReference>
<dbReference type="GeneID" id="24426377"/>
<dbReference type="PROSITE" id="PS00529">
    <property type="entry name" value="RIBOSOMAL_S24E"/>
    <property type="match status" value="1"/>
</dbReference>
<dbReference type="VEuPathDB" id="PiroplasmaDB:BmR1_04g08730"/>
<reference evidence="7 8" key="2">
    <citation type="journal article" date="2013" name="PLoS ONE">
        <title>Whole genome mapping and re-organization of the nuclear and mitochondrial genomes of Babesia microti isolates.</title>
        <authorList>
            <person name="Cornillot E."/>
            <person name="Dassouli A."/>
            <person name="Garg A."/>
            <person name="Pachikara N."/>
            <person name="Randazzo S."/>
            <person name="Depoix D."/>
            <person name="Carcy B."/>
            <person name="Delbecq S."/>
            <person name="Frutos R."/>
            <person name="Silva J.C."/>
            <person name="Sutton R."/>
            <person name="Krause P.J."/>
            <person name="Mamoun C.B."/>
        </authorList>
    </citation>
    <scope>NUCLEOTIDE SEQUENCE [LARGE SCALE GENOMIC DNA]</scope>
    <source>
        <strain evidence="7 8">RI</strain>
    </source>
</reference>
<dbReference type="Gene3D" id="3.30.70.3370">
    <property type="match status" value="1"/>
</dbReference>
<dbReference type="GO" id="GO:0006412">
    <property type="term" value="P:translation"/>
    <property type="evidence" value="ECO:0007669"/>
    <property type="project" value="InterPro"/>
</dbReference>
<dbReference type="Pfam" id="PF01282">
    <property type="entry name" value="Ribosomal_S24e"/>
    <property type="match status" value="1"/>
</dbReference>
<proteinExistence type="inferred from homology"/>